<dbReference type="InterPro" id="IPR027805">
    <property type="entry name" value="Transposase_HTH_dom"/>
</dbReference>
<feature type="compositionally biased region" description="Basic and acidic residues" evidence="3">
    <location>
        <begin position="39"/>
        <end position="54"/>
    </location>
</feature>
<keyword evidence="7" id="KW-1185">Reference proteome</keyword>
<feature type="domain" description="Transposase Helix-turn-helix" evidence="5">
    <location>
        <begin position="182"/>
        <end position="221"/>
    </location>
</feature>
<dbReference type="EMBL" id="LSMT01000287">
    <property type="protein sequence ID" value="PFX21206.1"/>
    <property type="molecule type" value="Genomic_DNA"/>
</dbReference>
<evidence type="ECO:0008006" key="8">
    <source>
        <dbReference type="Google" id="ProtNLM"/>
    </source>
</evidence>
<evidence type="ECO:0000256" key="3">
    <source>
        <dbReference type="SAM" id="MobiDB-lite"/>
    </source>
</evidence>
<dbReference type="InterPro" id="IPR027806">
    <property type="entry name" value="HARBI1_dom"/>
</dbReference>
<dbReference type="AlphaFoldDB" id="A0A2B4RVL1"/>
<proteinExistence type="predicted"/>
<dbReference type="GO" id="GO:0046872">
    <property type="term" value="F:metal ion binding"/>
    <property type="evidence" value="ECO:0007669"/>
    <property type="project" value="UniProtKB-KW"/>
</dbReference>
<name>A0A2B4RVL1_STYPI</name>
<evidence type="ECO:0000313" key="6">
    <source>
        <dbReference type="EMBL" id="PFX21206.1"/>
    </source>
</evidence>
<gene>
    <name evidence="6" type="ORF">AWC38_SpisGene14331</name>
</gene>
<keyword evidence="2" id="KW-0479">Metal-binding</keyword>
<evidence type="ECO:0000259" key="4">
    <source>
        <dbReference type="Pfam" id="PF13359"/>
    </source>
</evidence>
<protein>
    <recommendedName>
        <fullName evidence="8">Transposase Helix-turn-helix domain-containing protein</fullName>
    </recommendedName>
</protein>
<dbReference type="Pfam" id="PF13613">
    <property type="entry name" value="HTH_Tnp_4"/>
    <property type="match status" value="1"/>
</dbReference>
<accession>A0A2B4RVL1</accession>
<feature type="domain" description="DDE Tnp4" evidence="4">
    <location>
        <begin position="231"/>
        <end position="287"/>
    </location>
</feature>
<organism evidence="6 7">
    <name type="scientific">Stylophora pistillata</name>
    <name type="common">Smooth cauliflower coral</name>
    <dbReference type="NCBI Taxonomy" id="50429"/>
    <lineage>
        <taxon>Eukaryota</taxon>
        <taxon>Metazoa</taxon>
        <taxon>Cnidaria</taxon>
        <taxon>Anthozoa</taxon>
        <taxon>Hexacorallia</taxon>
        <taxon>Scleractinia</taxon>
        <taxon>Astrocoeniina</taxon>
        <taxon>Pocilloporidae</taxon>
        <taxon>Stylophora</taxon>
    </lineage>
</organism>
<dbReference type="PANTHER" id="PTHR23080">
    <property type="entry name" value="THAP DOMAIN PROTEIN"/>
    <property type="match status" value="1"/>
</dbReference>
<comment type="cofactor">
    <cofactor evidence="1">
        <name>a divalent metal cation</name>
        <dbReference type="ChEBI" id="CHEBI:60240"/>
    </cofactor>
</comment>
<feature type="region of interest" description="Disordered" evidence="3">
    <location>
        <begin position="31"/>
        <end position="54"/>
    </location>
</feature>
<evidence type="ECO:0000256" key="2">
    <source>
        <dbReference type="ARBA" id="ARBA00022723"/>
    </source>
</evidence>
<dbReference type="Pfam" id="PF13359">
    <property type="entry name" value="DDE_Tnp_4"/>
    <property type="match status" value="1"/>
</dbReference>
<evidence type="ECO:0000313" key="7">
    <source>
        <dbReference type="Proteomes" id="UP000225706"/>
    </source>
</evidence>
<comment type="caution">
    <text evidence="6">The sequence shown here is derived from an EMBL/GenBank/DDBJ whole genome shotgun (WGS) entry which is preliminary data.</text>
</comment>
<evidence type="ECO:0000259" key="5">
    <source>
        <dbReference type="Pfam" id="PF13613"/>
    </source>
</evidence>
<sequence length="438" mass="49534">METSEAPKGSMKHADGVMDVAREILSELPEKNIFMPQRPTERKPIAKKPASEKPVEAAIVVEPVSNECEGDTSSLTCEHKPEKSEEKLLRGRIKELESSFESEILRRKFAESPLEAKIFSVKNLSQDEKVFKFYTDFSEEQFDCLLEFLGDGMNNLTYWGSSGATSCNNAELWGLKPGPSRRLAPEYELLLVLTKLRVGMLEQDLSLRSQLSQSHVSRIITNNNDKEGGSISDRDFTLKCGLLNKDWSKGKGQFEEEDLVETRRIAKYSIHVERAIKRIKNYHILDYVPTTLCNSDDPESDQDEDIIATEEEIAQENVRSVVFNLEKSNDLAQDLNSTLAYLVVSGMLIGNQNYDRVTKGVPQYYSVREGVASLNFLGSVTIGDELPVSIMEKEVPIPSQPHHLDLALTCRKTMKSVYFYTGRKYCFFHHNATKPDLT</sequence>
<evidence type="ECO:0000256" key="1">
    <source>
        <dbReference type="ARBA" id="ARBA00001968"/>
    </source>
</evidence>
<reference evidence="7" key="1">
    <citation type="journal article" date="2017" name="bioRxiv">
        <title>Comparative analysis of the genomes of Stylophora pistillata and Acropora digitifera provides evidence for extensive differences between species of corals.</title>
        <authorList>
            <person name="Voolstra C.R."/>
            <person name="Li Y."/>
            <person name="Liew Y.J."/>
            <person name="Baumgarten S."/>
            <person name="Zoccola D."/>
            <person name="Flot J.-F."/>
            <person name="Tambutte S."/>
            <person name="Allemand D."/>
            <person name="Aranda M."/>
        </authorList>
    </citation>
    <scope>NUCLEOTIDE SEQUENCE [LARGE SCALE GENOMIC DNA]</scope>
</reference>
<dbReference type="Proteomes" id="UP000225706">
    <property type="component" value="Unassembled WGS sequence"/>
</dbReference>